<dbReference type="GO" id="GO:0097347">
    <property type="term" value="C:TAM protein secretion complex"/>
    <property type="evidence" value="ECO:0007669"/>
    <property type="project" value="TreeGrafter"/>
</dbReference>
<feature type="signal peptide" evidence="5">
    <location>
        <begin position="1"/>
        <end position="21"/>
    </location>
</feature>
<evidence type="ECO:0000256" key="5">
    <source>
        <dbReference type="SAM" id="SignalP"/>
    </source>
</evidence>
<feature type="domain" description="Translocation and assembly module TamB C-terminal" evidence="6">
    <location>
        <begin position="858"/>
        <end position="1203"/>
    </location>
</feature>
<feature type="chain" id="PRO_5024893834" description="Translocation and assembly module TamB C-terminal domain-containing protein" evidence="5">
    <location>
        <begin position="22"/>
        <end position="1203"/>
    </location>
</feature>
<evidence type="ECO:0000256" key="1">
    <source>
        <dbReference type="ARBA" id="ARBA00004167"/>
    </source>
</evidence>
<keyword evidence="3" id="KW-1133">Transmembrane helix</keyword>
<evidence type="ECO:0000259" key="6">
    <source>
        <dbReference type="Pfam" id="PF04357"/>
    </source>
</evidence>
<gene>
    <name evidence="7" type="ORF">So717_17650</name>
</gene>
<comment type="caution">
    <text evidence="7">The sequence shown here is derived from an EMBL/GenBank/DDBJ whole genome shotgun (WGS) entry which is preliminary data.</text>
</comment>
<keyword evidence="5" id="KW-0732">Signal</keyword>
<accession>A0A640VQQ9</accession>
<proteinExistence type="predicted"/>
<evidence type="ECO:0000313" key="7">
    <source>
        <dbReference type="EMBL" id="GFE50012.1"/>
    </source>
</evidence>
<dbReference type="InterPro" id="IPR007452">
    <property type="entry name" value="TamB_C"/>
</dbReference>
<dbReference type="Pfam" id="PF04357">
    <property type="entry name" value="TamB"/>
    <property type="match status" value="1"/>
</dbReference>
<dbReference type="OrthoDB" id="7784409at2"/>
<keyword evidence="2" id="KW-0812">Transmembrane</keyword>
<evidence type="ECO:0000256" key="2">
    <source>
        <dbReference type="ARBA" id="ARBA00022692"/>
    </source>
</evidence>
<protein>
    <recommendedName>
        <fullName evidence="6">Translocation and assembly module TamB C-terminal domain-containing protein</fullName>
    </recommendedName>
</protein>
<dbReference type="GO" id="GO:0009306">
    <property type="term" value="P:protein secretion"/>
    <property type="evidence" value="ECO:0007669"/>
    <property type="project" value="InterPro"/>
</dbReference>
<organism evidence="7 8">
    <name type="scientific">Roseobacter cerasinus</name>
    <dbReference type="NCBI Taxonomy" id="2602289"/>
    <lineage>
        <taxon>Bacteria</taxon>
        <taxon>Pseudomonadati</taxon>
        <taxon>Pseudomonadota</taxon>
        <taxon>Alphaproteobacteria</taxon>
        <taxon>Rhodobacterales</taxon>
        <taxon>Roseobacteraceae</taxon>
        <taxon>Roseobacter</taxon>
    </lineage>
</organism>
<keyword evidence="8" id="KW-1185">Reference proteome</keyword>
<evidence type="ECO:0000256" key="3">
    <source>
        <dbReference type="ARBA" id="ARBA00022989"/>
    </source>
</evidence>
<comment type="subcellular location">
    <subcellularLocation>
        <location evidence="1">Membrane</location>
        <topology evidence="1">Single-pass membrane protein</topology>
    </subcellularLocation>
</comment>
<evidence type="ECO:0000256" key="4">
    <source>
        <dbReference type="ARBA" id="ARBA00023136"/>
    </source>
</evidence>
<keyword evidence="4" id="KW-0472">Membrane</keyword>
<sequence>MRSLRVLLLCLALLHLPQLSAAQDDDGGFLTRTIEDLLSGAGREVNIEGFEGALSSEASFARMTIADDQGIWLTLEDVRLNWSRLALLRGRLEVNRLSAAALELPRLPEVEETVEIPSAEATEFALPDLPVSINIEQIALERIALGEPILGVAAELGIAASARLDDDGAVLDLDARRLDGSAGTYVLKGSFARDSSDISVEIQLDEAAGGLAGRILNLPGQPALDLTVAGTGPLDDFTADIALATDGTDRVAGQVMLSALPVDVEGAAPDRRIQADIGGDITALVAPQSRDFFGPDVQVQADTILIASGGMHVRTFSLAAQSAQLAGELRLNADNWPVFVDVDGQIGRGDTQPVTLPGGDVPTTVGRVLLSVDYDAENGDAFLGRFDVTGLDRPDLSVASAQLDLDGKLQGAVGTVGRFLGDVGFAARGLEFADPATAQAVGQDLTGQARVDYVEDEPIRITALTLDGEDYGLAGDVTIDGLSSGFPMALDLLVEAKDLARFAAVAGRPLSGAARLDVAGDVTPLSSMFDLTISGRTTDLTVGVPQADAVLAGRTQLSLGTRRDVSGTFVDGLDLSNDALEVTADASLRTDDSQVALRAALRDIALVLPQYDGPVTLVAEATQDALGWSVDLDADAPYDSQLAVQGRATGPQTDVTFDLSVPEIKPLVESVQGPLKAAGRLWLTPEGYNVDVDASGPYGADVSVAGLATGPEAAVTFAAALPDIGVFVPKIRGPFSIEGEAARAGTDWQIDTVAAGPAGTDATIAGRVAQDGTLDLDVAGALPLGLAEPFLAPRSLQGQARFDLAVQGAPGLDAVSGRITTNGASFAAPNLRLVLSDLDSTLDLADGTLRIDAQSAVESGGRIAASGSLNLGTLAANLEVALQSMGFADPSLFSTVLDGAITVNGPLTGGARIAGEINVGETLITVPSSGVTSIGEIPDIVHVNAPAAVTATRRRADVIPGPAASGPSNSAANAYALGIRINAPRQIFVRGRGVDAELGGALDIRGTTARVISVGQFDLVRGRLDILGKRFDLVEGSIQFQGDLVPYIRFVTSTSTESGTAGVVLDGPATTPDVSFVSTPDSPQDQVLSQLLFGRDIGDISAFQALQLANAVAVLAGRQGSDVIGNLREGFGLDDFDITTTDDGEAALRAGKYISENVYTDVTTGGGETELSINLDVTDALTAKGTVGQDGNTGLGIFFERDY</sequence>
<dbReference type="AlphaFoldDB" id="A0A640VQQ9"/>
<dbReference type="EMBL" id="BLIV01000003">
    <property type="protein sequence ID" value="GFE50012.1"/>
    <property type="molecule type" value="Genomic_DNA"/>
</dbReference>
<evidence type="ECO:0000313" key="8">
    <source>
        <dbReference type="Proteomes" id="UP000436522"/>
    </source>
</evidence>
<dbReference type="PANTHER" id="PTHR36985:SF1">
    <property type="entry name" value="TRANSLOCATION AND ASSEMBLY MODULE SUBUNIT TAMB"/>
    <property type="match status" value="1"/>
</dbReference>
<dbReference type="Proteomes" id="UP000436522">
    <property type="component" value="Unassembled WGS sequence"/>
</dbReference>
<reference evidence="7 8" key="1">
    <citation type="submission" date="2019-12" db="EMBL/GenBank/DDBJ databases">
        <title>Roseobacter cerasinus sp. nov., isolated from seawater around aquaculture.</title>
        <authorList>
            <person name="Muramatsu S."/>
            <person name="Takabe Y."/>
            <person name="Mori K."/>
            <person name="Takaichi S."/>
            <person name="Hanada S."/>
        </authorList>
    </citation>
    <scope>NUCLEOTIDE SEQUENCE [LARGE SCALE GENOMIC DNA]</scope>
    <source>
        <strain evidence="7 8">AI77</strain>
    </source>
</reference>
<dbReference type="GO" id="GO:0005886">
    <property type="term" value="C:plasma membrane"/>
    <property type="evidence" value="ECO:0007669"/>
    <property type="project" value="InterPro"/>
</dbReference>
<dbReference type="PANTHER" id="PTHR36985">
    <property type="entry name" value="TRANSLOCATION AND ASSEMBLY MODULE SUBUNIT TAMB"/>
    <property type="match status" value="1"/>
</dbReference>
<name>A0A640VQQ9_9RHOB</name>